<keyword evidence="1" id="KW-1133">Transmembrane helix</keyword>
<evidence type="ECO:0008006" key="4">
    <source>
        <dbReference type="Google" id="ProtNLM"/>
    </source>
</evidence>
<dbReference type="InterPro" id="IPR012902">
    <property type="entry name" value="N_methyl_site"/>
</dbReference>
<dbReference type="AlphaFoldDB" id="A0A6B2KS91"/>
<keyword evidence="1" id="KW-0472">Membrane</keyword>
<reference evidence="2 3" key="1">
    <citation type="submission" date="2020-02" db="EMBL/GenBank/DDBJ databases">
        <authorList>
            <person name="Yang Z."/>
        </authorList>
    </citation>
    <scope>NUCLEOTIDE SEQUENCE [LARGE SCALE GENOMIC DNA]</scope>
    <source>
        <strain evidence="2 3">HX-7-9</strain>
    </source>
</reference>
<dbReference type="Proteomes" id="UP000482578">
    <property type="component" value="Unassembled WGS sequence"/>
</dbReference>
<proteinExistence type="predicted"/>
<dbReference type="Pfam" id="PF07963">
    <property type="entry name" value="N_methyl"/>
    <property type="match status" value="1"/>
</dbReference>
<sequence>MSRSDRQQGLGLVELMVALALGLLVVLAVSTLYLRTSQASRTQLQLAESAERARFALDMLVSVASMAQQSAAGAAIEVGAAGDTLTVRYRVPADWPAASAGAGAGRLQLPACAQLDLTVGAGDVVTHRFYLSDGSLMCDMDVSSGQAVRGVALAPRIDRFVVLPAVAAAAPAAESWQQYCAISHLQKGAFASSESEPVLGLLVGLLAATERAEGAAGAPPATYFLLGQGTAGVGAVPSASLPDDGRFRQVLSTFVRVRAGCVQTGEGA</sequence>
<keyword evidence="1" id="KW-0812">Transmembrane</keyword>
<gene>
    <name evidence="2" type="ORF">GZH52_09980</name>
</gene>
<accession>A0A6B2KS91</accession>
<keyword evidence="3" id="KW-1185">Reference proteome</keyword>
<dbReference type="EMBL" id="JAAGAA010000007">
    <property type="protein sequence ID" value="NDV13116.1"/>
    <property type="molecule type" value="Genomic_DNA"/>
</dbReference>
<evidence type="ECO:0000313" key="2">
    <source>
        <dbReference type="EMBL" id="NDV13116.1"/>
    </source>
</evidence>
<feature type="transmembrane region" description="Helical" evidence="1">
    <location>
        <begin position="12"/>
        <end position="34"/>
    </location>
</feature>
<name>A0A6B2KS91_9NEIS</name>
<dbReference type="RefSeq" id="WP_163316308.1">
    <property type="nucleotide sequence ID" value="NZ_JAAGAA010000007.1"/>
</dbReference>
<protein>
    <recommendedName>
        <fullName evidence="4">Prepilin-type N-terminal cleavage/methylation domain-containing protein</fullName>
    </recommendedName>
</protein>
<comment type="caution">
    <text evidence="2">The sequence shown here is derived from an EMBL/GenBank/DDBJ whole genome shotgun (WGS) entry which is preliminary data.</text>
</comment>
<evidence type="ECO:0000256" key="1">
    <source>
        <dbReference type="SAM" id="Phobius"/>
    </source>
</evidence>
<organism evidence="2 3">
    <name type="scientific">Crenobacter caeni</name>
    <dbReference type="NCBI Taxonomy" id="2705474"/>
    <lineage>
        <taxon>Bacteria</taxon>
        <taxon>Pseudomonadati</taxon>
        <taxon>Pseudomonadota</taxon>
        <taxon>Betaproteobacteria</taxon>
        <taxon>Neisseriales</taxon>
        <taxon>Neisseriaceae</taxon>
        <taxon>Crenobacter</taxon>
    </lineage>
</organism>
<evidence type="ECO:0000313" key="3">
    <source>
        <dbReference type="Proteomes" id="UP000482578"/>
    </source>
</evidence>